<dbReference type="InterPro" id="IPR001107">
    <property type="entry name" value="Band_7"/>
</dbReference>
<accession>A0A7W7KJS0</accession>
<gene>
    <name evidence="10" type="ORF">HNP46_002981</name>
</gene>
<feature type="compositionally biased region" description="Basic and acidic residues" evidence="7">
    <location>
        <begin position="7"/>
        <end position="40"/>
    </location>
</feature>
<evidence type="ECO:0000259" key="9">
    <source>
        <dbReference type="SMART" id="SM00244"/>
    </source>
</evidence>
<evidence type="ECO:0000313" key="10">
    <source>
        <dbReference type="EMBL" id="MBB4864117.1"/>
    </source>
</evidence>
<keyword evidence="10" id="KW-0378">Hydrolase</keyword>
<dbReference type="RefSeq" id="WP_184590118.1">
    <property type="nucleotide sequence ID" value="NZ_JACHLI010000010.1"/>
</dbReference>
<comment type="caution">
    <text evidence="10">The sequence shown here is derived from an EMBL/GenBank/DDBJ whole genome shotgun (WGS) entry which is preliminary data.</text>
</comment>
<dbReference type="EMBL" id="JACHLI010000010">
    <property type="protein sequence ID" value="MBB4864117.1"/>
    <property type="molecule type" value="Genomic_DNA"/>
</dbReference>
<protein>
    <recommendedName>
        <fullName evidence="6">Protein HflC</fullName>
    </recommendedName>
</protein>
<dbReference type="GO" id="GO:0006508">
    <property type="term" value="P:proteolysis"/>
    <property type="evidence" value="ECO:0007669"/>
    <property type="project" value="UniProtKB-KW"/>
</dbReference>
<dbReference type="InterPro" id="IPR036013">
    <property type="entry name" value="Band_7/SPFH_dom_sf"/>
</dbReference>
<feature type="transmembrane region" description="Helical" evidence="8">
    <location>
        <begin position="47"/>
        <end position="66"/>
    </location>
</feature>
<dbReference type="SMART" id="SM00244">
    <property type="entry name" value="PHB"/>
    <property type="match status" value="1"/>
</dbReference>
<feature type="domain" description="Band 7" evidence="9">
    <location>
        <begin position="61"/>
        <end position="235"/>
    </location>
</feature>
<feature type="region of interest" description="Disordered" evidence="7">
    <location>
        <begin position="1"/>
        <end position="40"/>
    </location>
</feature>
<dbReference type="PANTHER" id="PTHR42911:SF1">
    <property type="entry name" value="MODULATOR OF FTSH PROTEASE HFLC"/>
    <property type="match status" value="1"/>
</dbReference>
<dbReference type="PANTHER" id="PTHR42911">
    <property type="entry name" value="MODULATOR OF FTSH PROTEASE HFLC"/>
    <property type="match status" value="1"/>
</dbReference>
<dbReference type="Pfam" id="PF01145">
    <property type="entry name" value="Band_7"/>
    <property type="match status" value="1"/>
</dbReference>
<evidence type="ECO:0000256" key="1">
    <source>
        <dbReference type="ARBA" id="ARBA00004167"/>
    </source>
</evidence>
<dbReference type="Proteomes" id="UP000566995">
    <property type="component" value="Unassembled WGS sequence"/>
</dbReference>
<keyword evidence="4 8" id="KW-1133">Transmembrane helix</keyword>
<organism evidence="10 11">
    <name type="scientific">Pseudomonas nitroreducens</name>
    <dbReference type="NCBI Taxonomy" id="46680"/>
    <lineage>
        <taxon>Bacteria</taxon>
        <taxon>Pseudomonadati</taxon>
        <taxon>Pseudomonadota</taxon>
        <taxon>Gammaproteobacteria</taxon>
        <taxon>Pseudomonadales</taxon>
        <taxon>Pseudomonadaceae</taxon>
        <taxon>Pseudomonas</taxon>
    </lineage>
</organism>
<keyword evidence="3 8" id="KW-0812">Transmembrane</keyword>
<evidence type="ECO:0000313" key="11">
    <source>
        <dbReference type="Proteomes" id="UP000566995"/>
    </source>
</evidence>
<comment type="subcellular location">
    <subcellularLocation>
        <location evidence="1">Membrane</location>
        <topology evidence="1">Single-pass membrane protein</topology>
    </subcellularLocation>
</comment>
<dbReference type="PIRSF" id="PIRSF005651">
    <property type="entry name" value="HflC"/>
    <property type="match status" value="1"/>
</dbReference>
<comment type="similarity">
    <text evidence="2 6">Belongs to the band 7/mec-2 family. HflC subfamily.</text>
</comment>
<evidence type="ECO:0000256" key="4">
    <source>
        <dbReference type="ARBA" id="ARBA00022989"/>
    </source>
</evidence>
<evidence type="ECO:0000256" key="7">
    <source>
        <dbReference type="SAM" id="MobiDB-lite"/>
    </source>
</evidence>
<proteinExistence type="inferred from homology"/>
<dbReference type="AlphaFoldDB" id="A0A7W7KJS0"/>
<comment type="function">
    <text evidence="6">HflC and HflK could regulate a protease.</text>
</comment>
<sequence length="352" mass="38376">MSSNATHAHDGHSHPDCGHDHAHDHDPAHGHDHGHGRGESGHAWRRIALAALLVLAMAATACFVQVRVGEATVITRFGNPARVLIQPGLAWRWPLPFEAAVPVDLRLRTTSSGLQDVGSRDGLRIIVQAYIVWQVAPEPESIQRFMRAVQNQPDEAARQIRTLVGSALETTASGFELADLVNVDGSRVRIDDFEQRLRQQIARQLSDTYGVRVVQVGIERLTLPKVTLDATVDRMRAERETIATERTAEGKRKAAQIQSAAERDARILEADANVKAADIQAQSQVEAAQIYGKAYAGAPELYNLLRSLDTLGTLVNPGTRLVLRTDAAPFRVLVDGPTLPAATPHSAEHAHE</sequence>
<dbReference type="GO" id="GO:0008233">
    <property type="term" value="F:peptidase activity"/>
    <property type="evidence" value="ECO:0007669"/>
    <property type="project" value="UniProtKB-KW"/>
</dbReference>
<dbReference type="InterPro" id="IPR010200">
    <property type="entry name" value="HflC"/>
</dbReference>
<dbReference type="CDD" id="cd03405">
    <property type="entry name" value="SPFH_HflC"/>
    <property type="match status" value="1"/>
</dbReference>
<dbReference type="SUPFAM" id="SSF117892">
    <property type="entry name" value="Band 7/SPFH domain"/>
    <property type="match status" value="1"/>
</dbReference>
<keyword evidence="10" id="KW-0645">Protease</keyword>
<reference evidence="10 11" key="1">
    <citation type="submission" date="2020-08" db="EMBL/GenBank/DDBJ databases">
        <title>Functional genomics of gut bacteria from endangered species of beetles.</title>
        <authorList>
            <person name="Carlos-Shanley C."/>
        </authorList>
    </citation>
    <scope>NUCLEOTIDE SEQUENCE [LARGE SCALE GENOMIC DNA]</scope>
    <source>
        <strain evidence="10 11">S00179</strain>
    </source>
</reference>
<dbReference type="GO" id="GO:0016020">
    <property type="term" value="C:membrane"/>
    <property type="evidence" value="ECO:0007669"/>
    <property type="project" value="UniProtKB-SubCell"/>
</dbReference>
<evidence type="ECO:0000256" key="8">
    <source>
        <dbReference type="SAM" id="Phobius"/>
    </source>
</evidence>
<evidence type="ECO:0000256" key="6">
    <source>
        <dbReference type="PIRNR" id="PIRNR005651"/>
    </source>
</evidence>
<evidence type="ECO:0000256" key="3">
    <source>
        <dbReference type="ARBA" id="ARBA00022692"/>
    </source>
</evidence>
<dbReference type="Gene3D" id="3.30.479.30">
    <property type="entry name" value="Band 7 domain"/>
    <property type="match status" value="1"/>
</dbReference>
<keyword evidence="5 8" id="KW-0472">Membrane</keyword>
<name>A0A7W7KJS0_PSENT</name>
<evidence type="ECO:0000256" key="5">
    <source>
        <dbReference type="ARBA" id="ARBA00023136"/>
    </source>
</evidence>
<evidence type="ECO:0000256" key="2">
    <source>
        <dbReference type="ARBA" id="ARBA00007862"/>
    </source>
</evidence>